<dbReference type="AlphaFoldDB" id="A0A380HPX6"/>
<reference evidence="2 3" key="1">
    <citation type="submission" date="2018-06" db="EMBL/GenBank/DDBJ databases">
        <authorList>
            <consortium name="Pathogen Informatics"/>
            <person name="Doyle S."/>
        </authorList>
    </citation>
    <scope>NUCLEOTIDE SEQUENCE [LARGE SCALE GENOMIC DNA]</scope>
    <source>
        <strain evidence="2 3">NCTC7688</strain>
    </source>
</reference>
<evidence type="ECO:0000313" key="3">
    <source>
        <dbReference type="Proteomes" id="UP000254707"/>
    </source>
</evidence>
<sequence length="50" mass="5757">MTVNSWFKGLFVMLIFVIIVSGFSRIDDIKQGEKEGFHDMDIYNIASKSK</sequence>
<dbReference type="RefSeq" id="WP_225523195.1">
    <property type="nucleotide sequence ID" value="NZ_PZHM01000059.1"/>
</dbReference>
<keyword evidence="1" id="KW-0472">Membrane</keyword>
<accession>A0A380HPX6</accession>
<protein>
    <submittedName>
        <fullName evidence="2">Uncharacterized protein</fullName>
    </submittedName>
</protein>
<keyword evidence="1" id="KW-0812">Transmembrane</keyword>
<evidence type="ECO:0000256" key="1">
    <source>
        <dbReference type="SAM" id="Phobius"/>
    </source>
</evidence>
<keyword evidence="1" id="KW-1133">Transmembrane helix</keyword>
<dbReference type="EMBL" id="UHED01000001">
    <property type="protein sequence ID" value="SUM84971.1"/>
    <property type="molecule type" value="Genomic_DNA"/>
</dbReference>
<dbReference type="Proteomes" id="UP000254707">
    <property type="component" value="Unassembled WGS sequence"/>
</dbReference>
<feature type="transmembrane region" description="Helical" evidence="1">
    <location>
        <begin position="6"/>
        <end position="24"/>
    </location>
</feature>
<proteinExistence type="predicted"/>
<evidence type="ECO:0000313" key="2">
    <source>
        <dbReference type="EMBL" id="SUM84971.1"/>
    </source>
</evidence>
<name>A0A380HPX6_STASA</name>
<organism evidence="2 3">
    <name type="scientific">Staphylococcus saprophyticus</name>
    <dbReference type="NCBI Taxonomy" id="29385"/>
    <lineage>
        <taxon>Bacteria</taxon>
        <taxon>Bacillati</taxon>
        <taxon>Bacillota</taxon>
        <taxon>Bacilli</taxon>
        <taxon>Bacillales</taxon>
        <taxon>Staphylococcaceae</taxon>
        <taxon>Staphylococcus</taxon>
    </lineage>
</organism>
<gene>
    <name evidence="2" type="ORF">NCTC7688_02782</name>
</gene>